<evidence type="ECO:0000256" key="9">
    <source>
        <dbReference type="ARBA" id="ARBA00022807"/>
    </source>
</evidence>
<feature type="active site" description="Nucleophile" evidence="12">
    <location>
        <position position="362"/>
    </location>
</feature>
<dbReference type="PROSITE" id="PS00972">
    <property type="entry name" value="USP_1"/>
    <property type="match status" value="1"/>
</dbReference>
<dbReference type="SUPFAM" id="SSF57850">
    <property type="entry name" value="RING/U-box"/>
    <property type="match status" value="1"/>
</dbReference>
<dbReference type="InterPro" id="IPR013083">
    <property type="entry name" value="Znf_RING/FYVE/PHD"/>
</dbReference>
<dbReference type="Pfam" id="PF02148">
    <property type="entry name" value="zf-UBP"/>
    <property type="match status" value="1"/>
</dbReference>
<feature type="active site" description="Proton acceptor" evidence="12">
    <location>
        <position position="777"/>
    </location>
</feature>
<keyword evidence="4 11" id="KW-0479">Metal-binding</keyword>
<dbReference type="PROSITE" id="PS00973">
    <property type="entry name" value="USP_2"/>
    <property type="match status" value="1"/>
</dbReference>
<evidence type="ECO:0000256" key="3">
    <source>
        <dbReference type="ARBA" id="ARBA00022670"/>
    </source>
</evidence>
<evidence type="ECO:0000256" key="15">
    <source>
        <dbReference type="RuleBase" id="RU366025"/>
    </source>
</evidence>
<dbReference type="PROSITE" id="PS50271">
    <property type="entry name" value="ZF_UBP"/>
    <property type="match status" value="1"/>
</dbReference>
<keyword evidence="10 11" id="KW-0862">Zinc</keyword>
<keyword evidence="6 14" id="KW-0863">Zinc-finger</keyword>
<dbReference type="InterPro" id="IPR038765">
    <property type="entry name" value="Papain-like_cys_pep_sf"/>
</dbReference>
<feature type="domain" description="UBP-type" evidence="18">
    <location>
        <begin position="195"/>
        <end position="311"/>
    </location>
</feature>
<dbReference type="Pfam" id="PF17807">
    <property type="entry name" value="zf-UBP_var"/>
    <property type="match status" value="1"/>
</dbReference>
<evidence type="ECO:0000256" key="12">
    <source>
        <dbReference type="PIRSR" id="PIRSR016308-1"/>
    </source>
</evidence>
<evidence type="ECO:0000256" key="4">
    <source>
        <dbReference type="ARBA" id="ARBA00022723"/>
    </source>
</evidence>
<keyword evidence="19" id="KW-1185">Reference proteome</keyword>
<evidence type="ECO:0000256" key="5">
    <source>
        <dbReference type="ARBA" id="ARBA00022737"/>
    </source>
</evidence>
<evidence type="ECO:0000313" key="20">
    <source>
        <dbReference type="WBParaSite" id="ALUE_0000386501-mRNA-1"/>
    </source>
</evidence>
<dbReference type="InterPro" id="IPR001607">
    <property type="entry name" value="Znf_UBP"/>
</dbReference>
<feature type="binding site" evidence="13">
    <location>
        <position position="221"/>
    </location>
    <ligand>
        <name>Zn(2+)</name>
        <dbReference type="ChEBI" id="CHEBI:29105"/>
    </ligand>
</feature>
<sequence length="815" mass="90593">MRINITSSFDAYSRSAALASFRFSLLKSREMSEVMEISSRSMISGAVSPDLLHSLSYKHPSSTTKIFKEECMWCFNTPLHPGGLLICLNTFAGFCPKHIVEYCERTGQRALLRIQQTKIEQPESEGPQDKVTRLAIDVDGGFQSAPKSGIVTDYFFTIFPTLQSEVTLDKLSGDLREVCAEVVASEGAQRTEQLQMGMNEWDGEAKILDNGVKVPRSGWKCQAEGCELTENLWLNLTDGAIKCGRSQYIQEGVLSKGNNHMRQHYDDTGYPLVVKLGTITKEDADVFSYDEDESVRDPNLAMHLMHFGIDVQTAEKTEKSTLELELDMNQKWEWAMCQEDGANLELAYGPALTGMVNIGSSCYMNSSIQMLLEVPDFRDTFGKNSSEIFSSVDAVSSHDSFNCQTAKVFSCLLNGDYSKKGSNFNAISPRQFRRVVGRGHHEFSTNKQQDAEEFIRYFLSKVDENAGTHASPVDALRFKMESRFMDCASGKVRYELKEEIVLSLMVPLSPSSKSEVSTDGAPLRPTVSLEQCLSATLSEQSIDDFRSPVTGEVTGARVINRIATFPDVLVVHLQKFFVTDHWTVKKMDVNIKVSDVIDLEAFRGHGKRPDEELLPSDDKEASSNAVLPHVDAAIVDTLCSMGFSAAAARRAAYMTSNAGIEQASNWLMEHLNDADINEEHPDFVPKMHTTVKGIAEAASVGELTVLGFTPHQARYALKQTSNNVNAAAEWLFANLDKVPPEETTSVAEATHNFRDGSAKYALVGFISHMGTSPYCGHYVVHLKKGDKWYLFNDEKVAESQNPPSALAYIYLYKRL</sequence>
<feature type="binding site" evidence="13">
    <location>
        <position position="226"/>
    </location>
    <ligand>
        <name>Zn(2+)</name>
        <dbReference type="ChEBI" id="CHEBI:29105"/>
    </ligand>
</feature>
<dbReference type="Proteomes" id="UP000036681">
    <property type="component" value="Unplaced"/>
</dbReference>
<dbReference type="AlphaFoldDB" id="A0A9J2P208"/>
<dbReference type="WBParaSite" id="ALUE_0000386501-mRNA-1">
    <property type="protein sequence ID" value="ALUE_0000386501-mRNA-1"/>
    <property type="gene ID" value="ALUE_0000386501"/>
</dbReference>
<keyword evidence="5" id="KW-0677">Repeat</keyword>
<dbReference type="Gene3D" id="3.30.40.10">
    <property type="entry name" value="Zinc/RING finger domain, C3HC4 (zinc finger)"/>
    <property type="match status" value="2"/>
</dbReference>
<proteinExistence type="inferred from homology"/>
<keyword evidence="9 11" id="KW-0788">Thiol protease</keyword>
<evidence type="ECO:0000259" key="17">
    <source>
        <dbReference type="PROSITE" id="PS50235"/>
    </source>
</evidence>
<dbReference type="PANTHER" id="PTHR21646">
    <property type="entry name" value="UBIQUITIN CARBOXYL-TERMINAL HYDROLASE"/>
    <property type="match status" value="1"/>
</dbReference>
<dbReference type="InterPro" id="IPR028889">
    <property type="entry name" value="USP"/>
</dbReference>
<evidence type="ECO:0000259" key="16">
    <source>
        <dbReference type="PROSITE" id="PS50030"/>
    </source>
</evidence>
<dbReference type="Gene3D" id="1.10.8.10">
    <property type="entry name" value="DNA helicase RuvA subunit, C-terminal domain"/>
    <property type="match status" value="2"/>
</dbReference>
<dbReference type="GO" id="GO:0006508">
    <property type="term" value="P:proteolysis"/>
    <property type="evidence" value="ECO:0007669"/>
    <property type="project" value="UniProtKB-KW"/>
</dbReference>
<evidence type="ECO:0000256" key="2">
    <source>
        <dbReference type="ARBA" id="ARBA00009085"/>
    </source>
</evidence>
<dbReference type="PROSITE" id="PS50235">
    <property type="entry name" value="USP_3"/>
    <property type="match status" value="1"/>
</dbReference>
<dbReference type="InterPro" id="IPR001394">
    <property type="entry name" value="Peptidase_C19_UCH"/>
</dbReference>
<dbReference type="InterPro" id="IPR015940">
    <property type="entry name" value="UBA"/>
</dbReference>
<dbReference type="SUPFAM" id="SSF54001">
    <property type="entry name" value="Cysteine proteinases"/>
    <property type="match status" value="1"/>
</dbReference>
<organism evidence="19 20">
    <name type="scientific">Ascaris lumbricoides</name>
    <name type="common">Giant roundworm</name>
    <dbReference type="NCBI Taxonomy" id="6252"/>
    <lineage>
        <taxon>Eukaryota</taxon>
        <taxon>Metazoa</taxon>
        <taxon>Ecdysozoa</taxon>
        <taxon>Nematoda</taxon>
        <taxon>Chromadorea</taxon>
        <taxon>Rhabditida</taxon>
        <taxon>Spirurina</taxon>
        <taxon>Ascaridomorpha</taxon>
        <taxon>Ascaridoidea</taxon>
        <taxon>Ascarididae</taxon>
        <taxon>Ascaris</taxon>
    </lineage>
</organism>
<reference evidence="20" key="1">
    <citation type="submission" date="2023-03" db="UniProtKB">
        <authorList>
            <consortium name="WormBaseParasite"/>
        </authorList>
    </citation>
    <scope>IDENTIFICATION</scope>
</reference>
<dbReference type="SMART" id="SM00165">
    <property type="entry name" value="UBA"/>
    <property type="match status" value="2"/>
</dbReference>
<dbReference type="GO" id="GO:0004843">
    <property type="term" value="F:cysteine-type deubiquitinase activity"/>
    <property type="evidence" value="ECO:0007669"/>
    <property type="project" value="UniProtKB-UniRule"/>
</dbReference>
<evidence type="ECO:0000256" key="8">
    <source>
        <dbReference type="ARBA" id="ARBA00022801"/>
    </source>
</evidence>
<dbReference type="PANTHER" id="PTHR21646:SF10">
    <property type="entry name" value="UBIQUITIN CARBOXYL-TERMINAL HYDROLASE 14"/>
    <property type="match status" value="1"/>
</dbReference>
<evidence type="ECO:0000313" key="19">
    <source>
        <dbReference type="Proteomes" id="UP000036681"/>
    </source>
</evidence>
<evidence type="ECO:0000256" key="13">
    <source>
        <dbReference type="PIRSR" id="PIRSR016308-3"/>
    </source>
</evidence>
<feature type="binding site" evidence="13">
    <location>
        <position position="260"/>
    </location>
    <ligand>
        <name>Zn(2+)</name>
        <dbReference type="ChEBI" id="CHEBI:29105"/>
    </ligand>
</feature>
<dbReference type="InterPro" id="IPR050185">
    <property type="entry name" value="Ub_carboxyl-term_hydrolase"/>
</dbReference>
<dbReference type="CDD" id="cd14327">
    <property type="entry name" value="UBA_atUPL1_2_like"/>
    <property type="match status" value="1"/>
</dbReference>
<dbReference type="EC" id="3.4.19.12" evidence="11 15"/>
<dbReference type="GO" id="GO:0016579">
    <property type="term" value="P:protein deubiquitination"/>
    <property type="evidence" value="ECO:0007669"/>
    <property type="project" value="InterPro"/>
</dbReference>
<dbReference type="InterPro" id="IPR016652">
    <property type="entry name" value="Ubiquitinyl_hydrolase"/>
</dbReference>
<feature type="domain" description="USP" evidence="17">
    <location>
        <begin position="353"/>
        <end position="815"/>
    </location>
</feature>
<dbReference type="SMART" id="SM00290">
    <property type="entry name" value="ZnF_UBP"/>
    <property type="match status" value="1"/>
</dbReference>
<dbReference type="PROSITE" id="PS50030">
    <property type="entry name" value="UBA"/>
    <property type="match status" value="2"/>
</dbReference>
<evidence type="ECO:0000256" key="1">
    <source>
        <dbReference type="ARBA" id="ARBA00000707"/>
    </source>
</evidence>
<feature type="domain" description="UBA" evidence="16">
    <location>
        <begin position="629"/>
        <end position="670"/>
    </location>
</feature>
<dbReference type="Gene3D" id="3.90.70.10">
    <property type="entry name" value="Cysteine proteinases"/>
    <property type="match status" value="1"/>
</dbReference>
<feature type="binding site" evidence="13">
    <location>
        <position position="243"/>
    </location>
    <ligand>
        <name>Zn(2+)</name>
        <dbReference type="ChEBI" id="CHEBI:29105"/>
    </ligand>
</feature>
<evidence type="ECO:0000256" key="7">
    <source>
        <dbReference type="ARBA" id="ARBA00022786"/>
    </source>
</evidence>
<evidence type="ECO:0000256" key="10">
    <source>
        <dbReference type="ARBA" id="ARBA00022833"/>
    </source>
</evidence>
<evidence type="ECO:0000256" key="14">
    <source>
        <dbReference type="PROSITE-ProRule" id="PRU00502"/>
    </source>
</evidence>
<evidence type="ECO:0000259" key="18">
    <source>
        <dbReference type="PROSITE" id="PS50271"/>
    </source>
</evidence>
<protein>
    <recommendedName>
        <fullName evidence="11 15">Ubiquitin carboxyl-terminal hydrolase</fullName>
        <ecNumber evidence="11 15">3.4.19.12</ecNumber>
    </recommendedName>
</protein>
<dbReference type="InterPro" id="IPR041432">
    <property type="entry name" value="UBP13_Znf-UBP_var"/>
</dbReference>
<dbReference type="Pfam" id="PF00443">
    <property type="entry name" value="UCH"/>
    <property type="match status" value="1"/>
</dbReference>
<feature type="domain" description="UBA" evidence="16">
    <location>
        <begin position="693"/>
        <end position="734"/>
    </location>
</feature>
<dbReference type="PIRSF" id="PIRSF016308">
    <property type="entry name" value="UBP"/>
    <property type="match status" value="1"/>
</dbReference>
<comment type="similarity">
    <text evidence="2 11 15">Belongs to the peptidase C19 family.</text>
</comment>
<evidence type="ECO:0000256" key="6">
    <source>
        <dbReference type="ARBA" id="ARBA00022771"/>
    </source>
</evidence>
<dbReference type="CDD" id="cd14294">
    <property type="entry name" value="UBA1_UBP5_like"/>
    <property type="match status" value="1"/>
</dbReference>
<name>A0A9J2P208_ASCLU</name>
<evidence type="ECO:0000256" key="11">
    <source>
        <dbReference type="PIRNR" id="PIRNR016308"/>
    </source>
</evidence>
<keyword evidence="3 11" id="KW-0645">Protease</keyword>
<dbReference type="Pfam" id="PF00627">
    <property type="entry name" value="UBA"/>
    <property type="match status" value="2"/>
</dbReference>
<dbReference type="InterPro" id="IPR018200">
    <property type="entry name" value="USP_CS"/>
</dbReference>
<accession>A0A9J2P208</accession>
<dbReference type="GO" id="GO:0008270">
    <property type="term" value="F:zinc ion binding"/>
    <property type="evidence" value="ECO:0007669"/>
    <property type="project" value="UniProtKB-UniRule"/>
</dbReference>
<keyword evidence="8 11" id="KW-0378">Hydrolase</keyword>
<keyword evidence="7 11" id="KW-0833">Ubl conjugation pathway</keyword>
<comment type="catalytic activity">
    <reaction evidence="1 11 15">
        <text>Thiol-dependent hydrolysis of ester, thioester, amide, peptide and isopeptide bonds formed by the C-terminal Gly of ubiquitin (a 76-residue protein attached to proteins as an intracellular targeting signal).</text>
        <dbReference type="EC" id="3.4.19.12"/>
    </reaction>
</comment>